<dbReference type="NCBIfam" id="TIGR02595">
    <property type="entry name" value="PEP_CTERM"/>
    <property type="match status" value="1"/>
</dbReference>
<reference evidence="2 3" key="1">
    <citation type="submission" date="2019-05" db="EMBL/GenBank/DDBJ databases">
        <title>Verrucobacter flavum gen. nov., sp. nov. a new member of the family Verrucomicrobiaceae.</title>
        <authorList>
            <person name="Szuroczki S."/>
            <person name="Abbaszade G."/>
            <person name="Szabo A."/>
            <person name="Felfoldi T."/>
            <person name="Schumann P."/>
            <person name="Boka K."/>
            <person name="Keki Z."/>
            <person name="Toumi M."/>
            <person name="Toth E."/>
        </authorList>
    </citation>
    <scope>NUCLEOTIDE SEQUENCE [LARGE SCALE GENOMIC DNA]</scope>
    <source>
        <strain evidence="2 3">MG-N-17</strain>
    </source>
</reference>
<keyword evidence="3" id="KW-1185">Reference proteome</keyword>
<dbReference type="EMBL" id="VAUV01000031">
    <property type="protein sequence ID" value="TLD68192.1"/>
    <property type="molecule type" value="Genomic_DNA"/>
</dbReference>
<dbReference type="Proteomes" id="UP000306196">
    <property type="component" value="Unassembled WGS sequence"/>
</dbReference>
<comment type="caution">
    <text evidence="2">The sequence shown here is derived from an EMBL/GenBank/DDBJ whole genome shotgun (WGS) entry which is preliminary data.</text>
</comment>
<organism evidence="2 3">
    <name type="scientific">Phragmitibacter flavus</name>
    <dbReference type="NCBI Taxonomy" id="2576071"/>
    <lineage>
        <taxon>Bacteria</taxon>
        <taxon>Pseudomonadati</taxon>
        <taxon>Verrucomicrobiota</taxon>
        <taxon>Verrucomicrobiia</taxon>
        <taxon>Verrucomicrobiales</taxon>
        <taxon>Verrucomicrobiaceae</taxon>
        <taxon>Phragmitibacter</taxon>
    </lineage>
</organism>
<dbReference type="AlphaFoldDB" id="A0A5R8K752"/>
<sequence length="313" mass="32341">MKTKQAIVNAWATNGRRRMRQWVLGFSIFAVGATALGQNLLPADFFDPEFSARRASGDTAGVSVNVNLLGLANAAVSTDLLNGTLTTQTMGAGDVTWTHGAKGLVYADVSTFLGTIAEVDLFAETYTDNNTLVFGRDLDLDGLGSILGAVVNPLVNNLLGASVINEWNSTASLTLDSALTAGQLYSISFAIDSGDGLNVAAFSGASFSASGDGSALTQEGGGQLLDLLGLLTLGTTLQDGVATFNFIAPTALTSLDLTFSAATLADVNLLGGQNGNQNVFTFSNISLVPVAVPEPGSALLVSLGVLVMLRRRR</sequence>
<dbReference type="InterPro" id="IPR013424">
    <property type="entry name" value="Ice-binding_C"/>
</dbReference>
<evidence type="ECO:0000313" key="3">
    <source>
        <dbReference type="Proteomes" id="UP000306196"/>
    </source>
</evidence>
<feature type="transmembrane region" description="Helical" evidence="1">
    <location>
        <begin position="287"/>
        <end position="309"/>
    </location>
</feature>
<accession>A0A5R8K752</accession>
<keyword evidence="1" id="KW-1133">Transmembrane helix</keyword>
<dbReference type="OrthoDB" id="192318at2"/>
<keyword evidence="1" id="KW-0472">Membrane</keyword>
<evidence type="ECO:0000256" key="1">
    <source>
        <dbReference type="SAM" id="Phobius"/>
    </source>
</evidence>
<protein>
    <submittedName>
        <fullName evidence="2">PEP-CTERM sorting domain-containing protein</fullName>
    </submittedName>
</protein>
<name>A0A5R8K752_9BACT</name>
<gene>
    <name evidence="2" type="ORF">FEM03_23835</name>
</gene>
<evidence type="ECO:0000313" key="2">
    <source>
        <dbReference type="EMBL" id="TLD68192.1"/>
    </source>
</evidence>
<proteinExistence type="predicted"/>
<dbReference type="RefSeq" id="WP_138088893.1">
    <property type="nucleotide sequence ID" value="NZ_VAUV01000031.1"/>
</dbReference>
<keyword evidence="1" id="KW-0812">Transmembrane</keyword>